<name>A0AAN7MNY6_TRANT</name>
<gene>
    <name evidence="5" type="ORF">SAY86_031116</name>
</gene>
<dbReference type="InterPro" id="IPR016461">
    <property type="entry name" value="COMT-like"/>
</dbReference>
<keyword evidence="1" id="KW-0489">Methyltransferase</keyword>
<evidence type="ECO:0000256" key="3">
    <source>
        <dbReference type="ARBA" id="ARBA00022691"/>
    </source>
</evidence>
<evidence type="ECO:0000256" key="2">
    <source>
        <dbReference type="ARBA" id="ARBA00022679"/>
    </source>
</evidence>
<protein>
    <recommendedName>
        <fullName evidence="4">O-methyltransferase C-terminal domain-containing protein</fullName>
    </recommendedName>
</protein>
<dbReference type="EMBL" id="JAXQNO010000005">
    <property type="protein sequence ID" value="KAK4798790.1"/>
    <property type="molecule type" value="Genomic_DNA"/>
</dbReference>
<dbReference type="PROSITE" id="PS51683">
    <property type="entry name" value="SAM_OMT_II"/>
    <property type="match status" value="1"/>
</dbReference>
<feature type="domain" description="O-methyltransferase C-terminal" evidence="4">
    <location>
        <begin position="64"/>
        <end position="163"/>
    </location>
</feature>
<dbReference type="GO" id="GO:0032259">
    <property type="term" value="P:methylation"/>
    <property type="evidence" value="ECO:0007669"/>
    <property type="project" value="UniProtKB-KW"/>
</dbReference>
<reference evidence="5 6" key="1">
    <citation type="journal article" date="2023" name="Hortic Res">
        <title>Pangenome of water caltrop reveals structural variations and asymmetric subgenome divergence after allopolyploidization.</title>
        <authorList>
            <person name="Zhang X."/>
            <person name="Chen Y."/>
            <person name="Wang L."/>
            <person name="Yuan Y."/>
            <person name="Fang M."/>
            <person name="Shi L."/>
            <person name="Lu R."/>
            <person name="Comes H.P."/>
            <person name="Ma Y."/>
            <person name="Chen Y."/>
            <person name="Huang G."/>
            <person name="Zhou Y."/>
            <person name="Zheng Z."/>
            <person name="Qiu Y."/>
        </authorList>
    </citation>
    <scope>NUCLEOTIDE SEQUENCE [LARGE SCALE GENOMIC DNA]</scope>
    <source>
        <strain evidence="5">F231</strain>
    </source>
</reference>
<keyword evidence="2" id="KW-0808">Transferase</keyword>
<comment type="caution">
    <text evidence="5">The sequence shown here is derived from an EMBL/GenBank/DDBJ whole genome shotgun (WGS) entry which is preliminary data.</text>
</comment>
<evidence type="ECO:0000259" key="4">
    <source>
        <dbReference type="Pfam" id="PF00891"/>
    </source>
</evidence>
<evidence type="ECO:0000313" key="6">
    <source>
        <dbReference type="Proteomes" id="UP001346149"/>
    </source>
</evidence>
<dbReference type="InterPro" id="IPR001077">
    <property type="entry name" value="COMT_C"/>
</dbReference>
<dbReference type="PANTHER" id="PTHR11746">
    <property type="entry name" value="O-METHYLTRANSFERASE"/>
    <property type="match status" value="1"/>
</dbReference>
<feature type="domain" description="O-methyltransferase C-terminal" evidence="4">
    <location>
        <begin position="166"/>
        <end position="244"/>
    </location>
</feature>
<evidence type="ECO:0000256" key="1">
    <source>
        <dbReference type="ARBA" id="ARBA00022603"/>
    </source>
</evidence>
<dbReference type="Gene3D" id="3.40.50.150">
    <property type="entry name" value="Vaccinia Virus protein VP39"/>
    <property type="match status" value="2"/>
</dbReference>
<sequence>MGEVPAEVLLETLDQHQPSGSGTYGLTDVTRHMVTNKDEDPKETSVAPLVIFGAENVLFERMSMLKDAILDPENSPFFTSKRAELFDVSSKNPILNKSFNEVMVFWSRIVICKVLAKYKGLEEVKELLDVGGGMGIILHNIVRAYPHIRGINFDLPHVIAEAPFKKAILHDCDDETCNKVLRNCYKALPEEGKLLVVEILAPQNSNNDEDLIENAVVSEFYVMFLNLKERTAEQYDELARAGGFAETKFFHIWDGLHVMEFLKKKKSN</sequence>
<keyword evidence="6" id="KW-1185">Reference proteome</keyword>
<dbReference type="GO" id="GO:0008171">
    <property type="term" value="F:O-methyltransferase activity"/>
    <property type="evidence" value="ECO:0007669"/>
    <property type="project" value="InterPro"/>
</dbReference>
<proteinExistence type="predicted"/>
<dbReference type="InterPro" id="IPR029063">
    <property type="entry name" value="SAM-dependent_MTases_sf"/>
</dbReference>
<organism evidence="5 6">
    <name type="scientific">Trapa natans</name>
    <name type="common">Water chestnut</name>
    <dbReference type="NCBI Taxonomy" id="22666"/>
    <lineage>
        <taxon>Eukaryota</taxon>
        <taxon>Viridiplantae</taxon>
        <taxon>Streptophyta</taxon>
        <taxon>Embryophyta</taxon>
        <taxon>Tracheophyta</taxon>
        <taxon>Spermatophyta</taxon>
        <taxon>Magnoliopsida</taxon>
        <taxon>eudicotyledons</taxon>
        <taxon>Gunneridae</taxon>
        <taxon>Pentapetalae</taxon>
        <taxon>rosids</taxon>
        <taxon>malvids</taxon>
        <taxon>Myrtales</taxon>
        <taxon>Lythraceae</taxon>
        <taxon>Trapa</taxon>
    </lineage>
</organism>
<accession>A0AAN7MNY6</accession>
<dbReference type="Proteomes" id="UP001346149">
    <property type="component" value="Unassembled WGS sequence"/>
</dbReference>
<dbReference type="SUPFAM" id="SSF53335">
    <property type="entry name" value="S-adenosyl-L-methionine-dependent methyltransferases"/>
    <property type="match status" value="1"/>
</dbReference>
<dbReference type="AlphaFoldDB" id="A0AAN7MNY6"/>
<dbReference type="Pfam" id="PF00891">
    <property type="entry name" value="Methyltransf_2"/>
    <property type="match status" value="2"/>
</dbReference>
<evidence type="ECO:0000313" key="5">
    <source>
        <dbReference type="EMBL" id="KAK4798790.1"/>
    </source>
</evidence>
<keyword evidence="3" id="KW-0949">S-adenosyl-L-methionine</keyword>